<feature type="domain" description="Chorismate mutase" evidence="12">
    <location>
        <begin position="103"/>
        <end position="224"/>
    </location>
</feature>
<proteinExistence type="predicted"/>
<dbReference type="InterPro" id="IPR037039">
    <property type="entry name" value="CM_AroQ_sf_eucaryotic"/>
</dbReference>
<dbReference type="AlphaFoldDB" id="A0AAD5X3X5"/>
<evidence type="ECO:0000256" key="4">
    <source>
        <dbReference type="ARBA" id="ARBA00020296"/>
    </source>
</evidence>
<dbReference type="Gene3D" id="1.10.590.10">
    <property type="entry name" value="Chorismate mutase, AroQ class superfamily, eukaryotic"/>
    <property type="match status" value="1"/>
</dbReference>
<comment type="catalytic activity">
    <reaction evidence="11">
        <text>chorismate = prephenate</text>
        <dbReference type="Rhea" id="RHEA:13897"/>
        <dbReference type="ChEBI" id="CHEBI:29748"/>
        <dbReference type="ChEBI" id="CHEBI:29934"/>
        <dbReference type="EC" id="5.4.99.5"/>
    </reaction>
    <physiologicalReaction direction="left-to-right" evidence="11">
        <dbReference type="Rhea" id="RHEA:13898"/>
    </physiologicalReaction>
</comment>
<evidence type="ECO:0000256" key="9">
    <source>
        <dbReference type="ARBA" id="ARBA00023222"/>
    </source>
</evidence>
<dbReference type="InterPro" id="IPR008238">
    <property type="entry name" value="Chorismate_mutase_AroQ_euk"/>
</dbReference>
<evidence type="ECO:0000256" key="3">
    <source>
        <dbReference type="ARBA" id="ARBA00012404"/>
    </source>
</evidence>
<keyword evidence="10" id="KW-0413">Isomerase</keyword>
<dbReference type="SUPFAM" id="SSF48600">
    <property type="entry name" value="Chorismate mutase II"/>
    <property type="match status" value="1"/>
</dbReference>
<dbReference type="Pfam" id="PF01817">
    <property type="entry name" value="CM_2"/>
    <property type="match status" value="1"/>
</dbReference>
<name>A0AAD5X3X5_9FUNG</name>
<evidence type="ECO:0000313" key="14">
    <source>
        <dbReference type="Proteomes" id="UP001212841"/>
    </source>
</evidence>
<evidence type="ECO:0000256" key="2">
    <source>
        <dbReference type="ARBA" id="ARBA00004817"/>
    </source>
</evidence>
<evidence type="ECO:0000256" key="11">
    <source>
        <dbReference type="ARBA" id="ARBA00023979"/>
    </source>
</evidence>
<dbReference type="PROSITE" id="PS51169">
    <property type="entry name" value="CHORISMATE_MUT_3"/>
    <property type="match status" value="1"/>
</dbReference>
<evidence type="ECO:0000313" key="13">
    <source>
        <dbReference type="EMBL" id="KAJ3055350.1"/>
    </source>
</evidence>
<keyword evidence="5" id="KW-0963">Cytoplasm</keyword>
<evidence type="ECO:0000259" key="12">
    <source>
        <dbReference type="Pfam" id="PF01817"/>
    </source>
</evidence>
<dbReference type="Proteomes" id="UP001212841">
    <property type="component" value="Unassembled WGS sequence"/>
</dbReference>
<dbReference type="GO" id="GO:0046417">
    <property type="term" value="P:chorismate metabolic process"/>
    <property type="evidence" value="ECO:0007669"/>
    <property type="project" value="InterPro"/>
</dbReference>
<protein>
    <recommendedName>
        <fullName evidence="4">Chorismate mutase</fullName>
        <ecNumber evidence="3">5.4.99.5</ecNumber>
    </recommendedName>
</protein>
<dbReference type="GO" id="GO:0006571">
    <property type="term" value="P:tyrosine biosynthetic process"/>
    <property type="evidence" value="ECO:0007669"/>
    <property type="project" value="UniProtKB-KW"/>
</dbReference>
<reference evidence="13" key="1">
    <citation type="submission" date="2020-05" db="EMBL/GenBank/DDBJ databases">
        <title>Phylogenomic resolution of chytrid fungi.</title>
        <authorList>
            <person name="Stajich J.E."/>
            <person name="Amses K."/>
            <person name="Simmons R."/>
            <person name="Seto K."/>
            <person name="Myers J."/>
            <person name="Bonds A."/>
            <person name="Quandt C.A."/>
            <person name="Barry K."/>
            <person name="Liu P."/>
            <person name="Grigoriev I."/>
            <person name="Longcore J.E."/>
            <person name="James T.Y."/>
        </authorList>
    </citation>
    <scope>NUCLEOTIDE SEQUENCE</scope>
    <source>
        <strain evidence="13">JEL0318</strain>
    </source>
</reference>
<keyword evidence="9" id="KW-0584">Phenylalanine biosynthesis</keyword>
<evidence type="ECO:0000256" key="6">
    <source>
        <dbReference type="ARBA" id="ARBA00022498"/>
    </source>
</evidence>
<evidence type="ECO:0000256" key="7">
    <source>
        <dbReference type="ARBA" id="ARBA00022605"/>
    </source>
</evidence>
<gene>
    <name evidence="13" type="primary">ARO7</name>
    <name evidence="13" type="ORF">HK097_010776</name>
</gene>
<comment type="pathway">
    <text evidence="2">Metabolic intermediate biosynthesis; prephenate biosynthesis; prephenate from chorismate: step 1/1.</text>
</comment>
<keyword evidence="7" id="KW-0028">Amino-acid biosynthesis</keyword>
<dbReference type="GO" id="GO:0004106">
    <property type="term" value="F:chorismate mutase activity"/>
    <property type="evidence" value="ECO:0007669"/>
    <property type="project" value="UniProtKB-EC"/>
</dbReference>
<comment type="caution">
    <text evidence="13">The sequence shown here is derived from an EMBL/GenBank/DDBJ whole genome shotgun (WGS) entry which is preliminary data.</text>
</comment>
<dbReference type="GO" id="GO:0005737">
    <property type="term" value="C:cytoplasm"/>
    <property type="evidence" value="ECO:0007669"/>
    <property type="project" value="UniProtKB-SubCell"/>
</dbReference>
<dbReference type="EMBL" id="JADGJD010000083">
    <property type="protein sequence ID" value="KAJ3055350.1"/>
    <property type="molecule type" value="Genomic_DNA"/>
</dbReference>
<evidence type="ECO:0000256" key="8">
    <source>
        <dbReference type="ARBA" id="ARBA00023141"/>
    </source>
</evidence>
<organism evidence="13 14">
    <name type="scientific">Rhizophlyctis rosea</name>
    <dbReference type="NCBI Taxonomy" id="64517"/>
    <lineage>
        <taxon>Eukaryota</taxon>
        <taxon>Fungi</taxon>
        <taxon>Fungi incertae sedis</taxon>
        <taxon>Chytridiomycota</taxon>
        <taxon>Chytridiomycota incertae sedis</taxon>
        <taxon>Chytridiomycetes</taxon>
        <taxon>Rhizophlyctidales</taxon>
        <taxon>Rhizophlyctidaceae</taxon>
        <taxon>Rhizophlyctis</taxon>
    </lineage>
</organism>
<sequence length="248" mass="28368">MVSQNNIIYQDGAFPIENFNGSFLRYFLREVETVHAKVRRYTSPDEYPFSRNLPSPVLPPLPHPQMLIPNDINYNEKLVEIYTKDIVPLICKAGDDEHYGSAATKDVEALQLLSRRVHFGKFVAEAKFTDPKEHDEYVRLIKAQDRDGIMKLLTNQAVEDRLLRRLKRKALVYGQEIDDDSPLPEGATAKGEGVKGSQSHLRIPLDVVAKMYEKFVIPLTKEVEVDYLLRRLEYPDFVPGIVVGDGQR</sequence>
<dbReference type="EC" id="5.4.99.5" evidence="3"/>
<dbReference type="NCBIfam" id="TIGR01802">
    <property type="entry name" value="CM_pl-yst"/>
    <property type="match status" value="1"/>
</dbReference>
<comment type="subcellular location">
    <subcellularLocation>
        <location evidence="1">Cytoplasm</location>
    </subcellularLocation>
</comment>
<dbReference type="PANTHER" id="PTHR21145">
    <property type="entry name" value="CHORISMATE MUTASE"/>
    <property type="match status" value="1"/>
</dbReference>
<accession>A0AAD5X3X5</accession>
<keyword evidence="8" id="KW-0057">Aromatic amino acid biosynthesis</keyword>
<keyword evidence="14" id="KW-1185">Reference proteome</keyword>
<keyword evidence="6" id="KW-0827">Tyrosine biosynthesis</keyword>
<dbReference type="InterPro" id="IPR002701">
    <property type="entry name" value="CM_II_prokaryot"/>
</dbReference>
<evidence type="ECO:0000256" key="1">
    <source>
        <dbReference type="ARBA" id="ARBA00004496"/>
    </source>
</evidence>
<evidence type="ECO:0000256" key="5">
    <source>
        <dbReference type="ARBA" id="ARBA00022490"/>
    </source>
</evidence>
<dbReference type="InterPro" id="IPR036263">
    <property type="entry name" value="Chorismate_II_sf"/>
</dbReference>
<dbReference type="GO" id="GO:0009094">
    <property type="term" value="P:L-phenylalanine biosynthetic process"/>
    <property type="evidence" value="ECO:0007669"/>
    <property type="project" value="UniProtKB-KW"/>
</dbReference>
<dbReference type="PANTHER" id="PTHR21145:SF12">
    <property type="entry name" value="CHORISMATE MUTASE"/>
    <property type="match status" value="1"/>
</dbReference>
<evidence type="ECO:0000256" key="10">
    <source>
        <dbReference type="ARBA" id="ARBA00023235"/>
    </source>
</evidence>